<dbReference type="InterPro" id="IPR036694">
    <property type="entry name" value="Dodecin-like_sf"/>
</dbReference>
<reference evidence="1 2" key="1">
    <citation type="journal article" date="2015" name="Microbiome">
        <title>Genomic resolution of linkages in carbon, nitrogen, and sulfur cycling among widespread estuary sediment bacteria.</title>
        <authorList>
            <person name="Baker B.J."/>
            <person name="Lazar C.S."/>
            <person name="Teske A.P."/>
            <person name="Dick G.J."/>
        </authorList>
    </citation>
    <scope>NUCLEOTIDE SEQUENCE [LARGE SCALE GENOMIC DNA]</scope>
    <source>
        <strain evidence="1">DG_26</strain>
    </source>
</reference>
<dbReference type="InterPro" id="IPR025543">
    <property type="entry name" value="Dodecin-like"/>
</dbReference>
<comment type="caution">
    <text evidence="1">The sequence shown here is derived from an EMBL/GenBank/DDBJ whole genome shotgun (WGS) entry which is preliminary data.</text>
</comment>
<dbReference type="Pfam" id="PF07311">
    <property type="entry name" value="Dodecin"/>
    <property type="match status" value="1"/>
</dbReference>
<accession>A0A0S7WG58</accession>
<organism evidence="1 2">
    <name type="scientific">candidate division TA06 bacterium DG_26</name>
    <dbReference type="NCBI Taxonomy" id="1703771"/>
    <lineage>
        <taxon>Bacteria</taxon>
        <taxon>Bacteria division TA06</taxon>
    </lineage>
</organism>
<evidence type="ECO:0000313" key="2">
    <source>
        <dbReference type="Proteomes" id="UP000051124"/>
    </source>
</evidence>
<sequence>MWVIREVHSFEVVEQRGFARGGEFKEFQVKLRVAIEMRENAENRRPYGFEGREFFCAAHLLYPDFM</sequence>
<dbReference type="Gene3D" id="3.30.1660.10">
    <property type="entry name" value="Flavin-binding protein dodecin"/>
    <property type="match status" value="1"/>
</dbReference>
<dbReference type="InterPro" id="IPR009923">
    <property type="entry name" value="Dodecin"/>
</dbReference>
<dbReference type="SUPFAM" id="SSF89807">
    <property type="entry name" value="Dodecin-like"/>
    <property type="match status" value="1"/>
</dbReference>
<evidence type="ECO:0000313" key="1">
    <source>
        <dbReference type="EMBL" id="KPJ48620.1"/>
    </source>
</evidence>
<name>A0A0S7WG58_UNCT6</name>
<dbReference type="EMBL" id="LIZT01000106">
    <property type="protein sequence ID" value="KPJ48620.1"/>
    <property type="molecule type" value="Genomic_DNA"/>
</dbReference>
<proteinExistence type="predicted"/>
<gene>
    <name evidence="1" type="ORF">AMJ40_07160</name>
</gene>
<dbReference type="AlphaFoldDB" id="A0A0S7WG58"/>
<protein>
    <submittedName>
        <fullName evidence="1">Uncharacterized protein</fullName>
    </submittedName>
</protein>
<dbReference type="Proteomes" id="UP000051124">
    <property type="component" value="Unassembled WGS sequence"/>
</dbReference>